<name>A0A438F9F8_VITVI</name>
<dbReference type="SUPFAM" id="SSF47616">
    <property type="entry name" value="GST C-terminal domain-like"/>
    <property type="match status" value="1"/>
</dbReference>
<comment type="caution">
    <text evidence="2">The sequence shown here is derived from an EMBL/GenBank/DDBJ whole genome shotgun (WGS) entry which is preliminary data.</text>
</comment>
<dbReference type="EMBL" id="QGNW01000684">
    <property type="protein sequence ID" value="RVW65769.1"/>
    <property type="molecule type" value="Genomic_DNA"/>
</dbReference>
<keyword evidence="1 2" id="KW-0808">Transferase</keyword>
<evidence type="ECO:0000256" key="1">
    <source>
        <dbReference type="RuleBase" id="RU369102"/>
    </source>
</evidence>
<evidence type="ECO:0000313" key="4">
    <source>
        <dbReference type="Proteomes" id="UP000288805"/>
    </source>
</evidence>
<comment type="subcellular location">
    <subcellularLocation>
        <location evidence="1">Cytoplasm</location>
        <location evidence="1">Cytosol</location>
    </subcellularLocation>
</comment>
<dbReference type="PANTHER" id="PTHR11260:SF676">
    <property type="entry name" value="GLUTATHIONE S-TRANSFERASE U8"/>
    <property type="match status" value="1"/>
</dbReference>
<reference evidence="2 4" key="1">
    <citation type="journal article" date="2018" name="PLoS Genet.">
        <title>Population sequencing reveals clonal diversity and ancestral inbreeding in the grapevine cultivar Chardonnay.</title>
        <authorList>
            <person name="Roach M.J."/>
            <person name="Johnson D.L."/>
            <person name="Bohlmann J."/>
            <person name="van Vuuren H.J."/>
            <person name="Jones S.J."/>
            <person name="Pretorius I.S."/>
            <person name="Schmidt S.A."/>
            <person name="Borneman A.R."/>
        </authorList>
    </citation>
    <scope>NUCLEOTIDE SEQUENCE [LARGE SCALE GENOMIC DNA]</scope>
    <source>
        <strain evidence="4">cv. Chardonnay</strain>
        <strain evidence="2">I10V1</strain>
        <tissue evidence="2">Leaf</tissue>
    </source>
</reference>
<evidence type="ECO:0000313" key="2">
    <source>
        <dbReference type="EMBL" id="RVW56603.1"/>
    </source>
</evidence>
<comment type="function">
    <text evidence="1">Is involved in the conjugation of reduced glutathione to a wide number of exogenous and endogenous hydrophobic electrophiles.</text>
</comment>
<dbReference type="EMBL" id="QGNW01001073">
    <property type="protein sequence ID" value="RVW56603.1"/>
    <property type="molecule type" value="Genomic_DNA"/>
</dbReference>
<dbReference type="PANTHER" id="PTHR11260">
    <property type="entry name" value="GLUTATHIONE S-TRANSFERASE, GST, SUPERFAMILY, GST DOMAIN CONTAINING"/>
    <property type="match status" value="1"/>
</dbReference>
<protein>
    <recommendedName>
        <fullName evidence="1">Glutathione S-transferase</fullName>
        <ecNumber evidence="1">2.5.1.18</ecNumber>
    </recommendedName>
</protein>
<gene>
    <name evidence="2" type="primary">GSTU7_8</name>
    <name evidence="3" type="synonym">GSTU7_4</name>
    <name evidence="3" type="ORF">CK203_007545</name>
    <name evidence="2" type="ORF">CK203_075126</name>
</gene>
<dbReference type="GO" id="GO:0004364">
    <property type="term" value="F:glutathione transferase activity"/>
    <property type="evidence" value="ECO:0007669"/>
    <property type="project" value="UniProtKB-UniRule"/>
</dbReference>
<comment type="similarity">
    <text evidence="1">Belongs to the GST superfamily.</text>
</comment>
<accession>A0A438F9F8</accession>
<keyword evidence="1" id="KW-0963">Cytoplasm</keyword>
<dbReference type="Proteomes" id="UP000288805">
    <property type="component" value="Unassembled WGS sequence"/>
</dbReference>
<dbReference type="Gene3D" id="1.20.1050.10">
    <property type="match status" value="1"/>
</dbReference>
<dbReference type="GO" id="GO:0005829">
    <property type="term" value="C:cytosol"/>
    <property type="evidence" value="ECO:0007669"/>
    <property type="project" value="UniProtKB-SubCell"/>
</dbReference>
<comment type="catalytic activity">
    <reaction evidence="1">
        <text>RX + glutathione = an S-substituted glutathione + a halide anion + H(+)</text>
        <dbReference type="Rhea" id="RHEA:16437"/>
        <dbReference type="ChEBI" id="CHEBI:15378"/>
        <dbReference type="ChEBI" id="CHEBI:16042"/>
        <dbReference type="ChEBI" id="CHEBI:17792"/>
        <dbReference type="ChEBI" id="CHEBI:57925"/>
        <dbReference type="ChEBI" id="CHEBI:90779"/>
        <dbReference type="EC" id="2.5.1.18"/>
    </reaction>
</comment>
<evidence type="ECO:0000313" key="3">
    <source>
        <dbReference type="EMBL" id="RVW65769.1"/>
    </source>
</evidence>
<sequence length="109" mass="12932">MTDSGFKLECKFESRRKTSKIKFLCSSSITTSIRRFQSFYTIGRPIAESLVILEYIDETWTENPILPRYPYDRAMVQFWAKFIDEKPLWVAWDAFSSKEEDRDKAIEEA</sequence>
<dbReference type="EC" id="2.5.1.18" evidence="1"/>
<dbReference type="Gene3D" id="3.40.30.10">
    <property type="entry name" value="Glutaredoxin"/>
    <property type="match status" value="1"/>
</dbReference>
<dbReference type="InterPro" id="IPR036282">
    <property type="entry name" value="Glutathione-S-Trfase_C_sf"/>
</dbReference>
<dbReference type="AlphaFoldDB" id="A0A438F9F8"/>
<organism evidence="2 4">
    <name type="scientific">Vitis vinifera</name>
    <name type="common">Grape</name>
    <dbReference type="NCBI Taxonomy" id="29760"/>
    <lineage>
        <taxon>Eukaryota</taxon>
        <taxon>Viridiplantae</taxon>
        <taxon>Streptophyta</taxon>
        <taxon>Embryophyta</taxon>
        <taxon>Tracheophyta</taxon>
        <taxon>Spermatophyta</taxon>
        <taxon>Magnoliopsida</taxon>
        <taxon>eudicotyledons</taxon>
        <taxon>Gunneridae</taxon>
        <taxon>Pentapetalae</taxon>
        <taxon>rosids</taxon>
        <taxon>Vitales</taxon>
        <taxon>Vitaceae</taxon>
        <taxon>Viteae</taxon>
        <taxon>Vitis</taxon>
    </lineage>
</organism>
<proteinExistence type="inferred from homology"/>
<dbReference type="InterPro" id="IPR045073">
    <property type="entry name" value="Omega/Tau-like"/>
</dbReference>